<keyword evidence="7" id="KW-1185">Reference proteome</keyword>
<feature type="region of interest" description="Disordered" evidence="4">
    <location>
        <begin position="98"/>
        <end position="131"/>
    </location>
</feature>
<dbReference type="SUPFAM" id="SSF46689">
    <property type="entry name" value="Homeodomain-like"/>
    <property type="match status" value="2"/>
</dbReference>
<sequence>MHRVLAHIDSHLSEPLDLPQLADVAHFSPFHFHRLFAAWMGETLGDYLRRRRVEVAGVKLLSQPRLTVLQAALDVGFGSSEAFSRAFKAHFGASPSGWRTHRRDGVQLSNPDHDGRRAASKNGASHQPSSHALPVKIIDRAPARIVYLRHIGPYGPSVNRFWADEVYPWIVANGLLDRPRYGIGHDDPSVTDPARCRYDACAEAPAGFKASGRSFSTTLPGGRYAVLPFRGKVAEVELAWARLLRDWLPSSGLQLDGRPCYEYYQPGVTDEAGTGAFACDICVPVTSL</sequence>
<feature type="domain" description="HTH araC/xylS-type" evidence="5">
    <location>
        <begin position="2"/>
        <end position="101"/>
    </location>
</feature>
<keyword evidence="2" id="KW-0238">DNA-binding</keyword>
<evidence type="ECO:0000313" key="6">
    <source>
        <dbReference type="EMBL" id="RQP21982.1"/>
    </source>
</evidence>
<keyword evidence="1" id="KW-0805">Transcription regulation</keyword>
<dbReference type="Gene3D" id="3.20.80.10">
    <property type="entry name" value="Regulatory factor, effector binding domain"/>
    <property type="match status" value="1"/>
</dbReference>
<dbReference type="Gene3D" id="1.10.10.60">
    <property type="entry name" value="Homeodomain-like"/>
    <property type="match status" value="2"/>
</dbReference>
<organism evidence="6 7">
    <name type="scientific">Piscinibacter terrae</name>
    <dbReference type="NCBI Taxonomy" id="2496871"/>
    <lineage>
        <taxon>Bacteria</taxon>
        <taxon>Pseudomonadati</taxon>
        <taxon>Pseudomonadota</taxon>
        <taxon>Betaproteobacteria</taxon>
        <taxon>Burkholderiales</taxon>
        <taxon>Sphaerotilaceae</taxon>
        <taxon>Piscinibacter</taxon>
    </lineage>
</organism>
<evidence type="ECO:0000256" key="2">
    <source>
        <dbReference type="ARBA" id="ARBA00023125"/>
    </source>
</evidence>
<evidence type="ECO:0000256" key="1">
    <source>
        <dbReference type="ARBA" id="ARBA00023015"/>
    </source>
</evidence>
<dbReference type="InterPro" id="IPR029442">
    <property type="entry name" value="GyrI-like"/>
</dbReference>
<dbReference type="InterPro" id="IPR018060">
    <property type="entry name" value="HTH_AraC"/>
</dbReference>
<dbReference type="SMART" id="SM00342">
    <property type="entry name" value="HTH_ARAC"/>
    <property type="match status" value="1"/>
</dbReference>
<dbReference type="InterPro" id="IPR010499">
    <property type="entry name" value="AraC_E-bd"/>
</dbReference>
<dbReference type="Pfam" id="PF06445">
    <property type="entry name" value="GyrI-like"/>
    <property type="match status" value="1"/>
</dbReference>
<name>A0A3N7IT16_9BURK</name>
<dbReference type="PROSITE" id="PS01124">
    <property type="entry name" value="HTH_ARAC_FAMILY_2"/>
    <property type="match status" value="1"/>
</dbReference>
<dbReference type="OrthoDB" id="282744at2"/>
<evidence type="ECO:0000256" key="3">
    <source>
        <dbReference type="ARBA" id="ARBA00023163"/>
    </source>
</evidence>
<reference evidence="6 7" key="1">
    <citation type="submission" date="2018-08" db="EMBL/GenBank/DDBJ databases">
        <authorList>
            <person name="Khan S.A."/>
            <person name="Jeon C.O."/>
            <person name="Chun B.H."/>
            <person name="Jeong S.E."/>
        </authorList>
    </citation>
    <scope>NUCLEOTIDE SEQUENCE [LARGE SCALE GENOMIC DNA]</scope>
    <source>
        <strain evidence="6 7">S-16</strain>
    </source>
</reference>
<accession>A0A3N7IT16</accession>
<dbReference type="PANTHER" id="PTHR40055:SF1">
    <property type="entry name" value="TRANSCRIPTIONAL REGULATOR YGIV-RELATED"/>
    <property type="match status" value="1"/>
</dbReference>
<gene>
    <name evidence="6" type="ORF">DZC73_26185</name>
</gene>
<comment type="caution">
    <text evidence="6">The sequence shown here is derived from an EMBL/GenBank/DDBJ whole genome shotgun (WGS) entry which is preliminary data.</text>
</comment>
<dbReference type="GO" id="GO:0003700">
    <property type="term" value="F:DNA-binding transcription factor activity"/>
    <property type="evidence" value="ECO:0007669"/>
    <property type="project" value="InterPro"/>
</dbReference>
<evidence type="ECO:0000256" key="4">
    <source>
        <dbReference type="SAM" id="MobiDB-lite"/>
    </source>
</evidence>
<evidence type="ECO:0000259" key="5">
    <source>
        <dbReference type="PROSITE" id="PS01124"/>
    </source>
</evidence>
<proteinExistence type="predicted"/>
<dbReference type="Pfam" id="PF12833">
    <property type="entry name" value="HTH_18"/>
    <property type="match status" value="1"/>
</dbReference>
<reference evidence="6 7" key="2">
    <citation type="submission" date="2018-12" db="EMBL/GenBank/DDBJ databases">
        <title>Rhizobacter gummiphilus sp. nov., a rubber-degrading bacterium isolated from the soil of a botanical garden in Japan.</title>
        <authorList>
            <person name="Shunsuke S.S."/>
        </authorList>
    </citation>
    <scope>NUCLEOTIDE SEQUENCE [LARGE SCALE GENOMIC DNA]</scope>
    <source>
        <strain evidence="6 7">S-16</strain>
    </source>
</reference>
<dbReference type="GO" id="GO:0043565">
    <property type="term" value="F:sequence-specific DNA binding"/>
    <property type="evidence" value="ECO:0007669"/>
    <property type="project" value="InterPro"/>
</dbReference>
<dbReference type="AlphaFoldDB" id="A0A3N7IT16"/>
<dbReference type="Proteomes" id="UP000267464">
    <property type="component" value="Unassembled WGS sequence"/>
</dbReference>
<dbReference type="SUPFAM" id="SSF55136">
    <property type="entry name" value="Probable bacterial effector-binding domain"/>
    <property type="match status" value="1"/>
</dbReference>
<dbReference type="PRINTS" id="PR00032">
    <property type="entry name" value="HTHARAC"/>
</dbReference>
<keyword evidence="3" id="KW-0804">Transcription</keyword>
<dbReference type="SMART" id="SM00871">
    <property type="entry name" value="AraC_E_bind"/>
    <property type="match status" value="1"/>
</dbReference>
<dbReference type="EMBL" id="QUSW01000009">
    <property type="protein sequence ID" value="RQP21982.1"/>
    <property type="molecule type" value="Genomic_DNA"/>
</dbReference>
<protein>
    <submittedName>
        <fullName evidence="6">AraC family transcriptional regulator</fullName>
    </submittedName>
</protein>
<dbReference type="PANTHER" id="PTHR40055">
    <property type="entry name" value="TRANSCRIPTIONAL REGULATOR YGIV-RELATED"/>
    <property type="match status" value="1"/>
</dbReference>
<dbReference type="InterPro" id="IPR020449">
    <property type="entry name" value="Tscrpt_reg_AraC-type_HTH"/>
</dbReference>
<evidence type="ECO:0000313" key="7">
    <source>
        <dbReference type="Proteomes" id="UP000267464"/>
    </source>
</evidence>
<dbReference type="InterPro" id="IPR011256">
    <property type="entry name" value="Reg_factor_effector_dom_sf"/>
</dbReference>
<dbReference type="InterPro" id="IPR050908">
    <property type="entry name" value="SmbC-like"/>
</dbReference>
<dbReference type="InterPro" id="IPR009057">
    <property type="entry name" value="Homeodomain-like_sf"/>
</dbReference>